<dbReference type="AlphaFoldDB" id="A0A315ZTU8"/>
<keyword evidence="2" id="KW-1185">Reference proteome</keyword>
<proteinExistence type="predicted"/>
<dbReference type="InterPro" id="IPR006439">
    <property type="entry name" value="HAD-SF_hydro_IA"/>
</dbReference>
<reference evidence="1 2" key="1">
    <citation type="submission" date="2018-03" db="EMBL/GenBank/DDBJ databases">
        <title>Genomic Encyclopedia of Archaeal and Bacterial Type Strains, Phase II (KMG-II): from individual species to whole genera.</title>
        <authorList>
            <person name="Goeker M."/>
        </authorList>
    </citation>
    <scope>NUCLEOTIDE SEQUENCE [LARGE SCALE GENOMIC DNA]</scope>
    <source>
        <strain evidence="1 2">DSM 44889</strain>
    </source>
</reference>
<dbReference type="EMBL" id="QGDQ01000031">
    <property type="protein sequence ID" value="PWJ48330.1"/>
    <property type="molecule type" value="Genomic_DNA"/>
</dbReference>
<dbReference type="Gene3D" id="3.40.50.1000">
    <property type="entry name" value="HAD superfamily/HAD-like"/>
    <property type="match status" value="1"/>
</dbReference>
<accession>A0A315ZTU8</accession>
<dbReference type="PANTHER" id="PTHR43611:SF3">
    <property type="entry name" value="FLAVIN MONONUCLEOTIDE HYDROLASE 1, CHLOROPLATIC"/>
    <property type="match status" value="1"/>
</dbReference>
<organism evidence="1 2">
    <name type="scientific">Quadrisphaera granulorum</name>
    <dbReference type="NCBI Taxonomy" id="317664"/>
    <lineage>
        <taxon>Bacteria</taxon>
        <taxon>Bacillati</taxon>
        <taxon>Actinomycetota</taxon>
        <taxon>Actinomycetes</taxon>
        <taxon>Kineosporiales</taxon>
        <taxon>Kineosporiaceae</taxon>
        <taxon>Quadrisphaera</taxon>
    </lineage>
</organism>
<evidence type="ECO:0000313" key="2">
    <source>
        <dbReference type="Proteomes" id="UP000245469"/>
    </source>
</evidence>
<comment type="caution">
    <text evidence="1">The sequence shown here is derived from an EMBL/GenBank/DDBJ whole genome shotgun (WGS) entry which is preliminary data.</text>
</comment>
<keyword evidence="1" id="KW-0378">Hydrolase</keyword>
<gene>
    <name evidence="1" type="ORF">BXY45_13155</name>
</gene>
<name>A0A315ZTU8_9ACTN</name>
<protein>
    <submittedName>
        <fullName evidence="1">Putative hydrolase of the HAD superfamily</fullName>
    </submittedName>
</protein>
<dbReference type="PANTHER" id="PTHR43611">
    <property type="entry name" value="ALPHA-D-GLUCOSE 1-PHOSPHATE PHOSPHATASE"/>
    <property type="match status" value="1"/>
</dbReference>
<dbReference type="InterPro" id="IPR023214">
    <property type="entry name" value="HAD_sf"/>
</dbReference>
<dbReference type="InterPro" id="IPR036412">
    <property type="entry name" value="HAD-like_sf"/>
</dbReference>
<dbReference type="NCBIfam" id="TIGR01509">
    <property type="entry name" value="HAD-SF-IA-v3"/>
    <property type="match status" value="1"/>
</dbReference>
<dbReference type="Proteomes" id="UP000245469">
    <property type="component" value="Unassembled WGS sequence"/>
</dbReference>
<dbReference type="Pfam" id="PF00702">
    <property type="entry name" value="Hydrolase"/>
    <property type="match status" value="1"/>
</dbReference>
<sequence>MDAVYATWRLGVAKPDPAVNRHVADDLGLPPSACAFVDDSPRHVAGAEAAGMVAYLFTGATNLRLFLATLDR</sequence>
<dbReference type="SUPFAM" id="SSF56784">
    <property type="entry name" value="HAD-like"/>
    <property type="match status" value="1"/>
</dbReference>
<dbReference type="GO" id="GO:0016787">
    <property type="term" value="F:hydrolase activity"/>
    <property type="evidence" value="ECO:0007669"/>
    <property type="project" value="UniProtKB-KW"/>
</dbReference>
<evidence type="ECO:0000313" key="1">
    <source>
        <dbReference type="EMBL" id="PWJ48330.1"/>
    </source>
</evidence>